<comment type="caution">
    <text evidence="1">The sequence shown here is derived from an EMBL/GenBank/DDBJ whole genome shotgun (WGS) entry which is preliminary data.</text>
</comment>
<dbReference type="SUPFAM" id="SSF54909">
    <property type="entry name" value="Dimeric alpha+beta barrel"/>
    <property type="match status" value="2"/>
</dbReference>
<evidence type="ECO:0000313" key="2">
    <source>
        <dbReference type="Proteomes" id="UP001237595"/>
    </source>
</evidence>
<keyword evidence="2" id="KW-1185">Reference proteome</keyword>
<proteinExistence type="predicted"/>
<dbReference type="Proteomes" id="UP001237595">
    <property type="component" value="Unassembled WGS sequence"/>
</dbReference>
<evidence type="ECO:0008006" key="3">
    <source>
        <dbReference type="Google" id="ProtNLM"/>
    </source>
</evidence>
<dbReference type="InterPro" id="IPR011008">
    <property type="entry name" value="Dimeric_a/b-barrel"/>
</dbReference>
<sequence length="212" mass="24568">MTEGVLFVLSEPAVGQEVLFDDWYDTEHAPARARLPGIRTARRYRATDRREPGWLALYDLDLEVLESDRYRSLRACRSDREKAVMAALPILDRRTYELLGKHGHDTGRPAPLLVATSLTVRAEDEPELDDWYEQEHIPLLTAIPGWNRIRRYRKASGRGPAFLALHELSGPGVFDTDGYRTATTTSWRSRIHRRVIERERRTFALHKDFSQR</sequence>
<organism evidence="1 2">
    <name type="scientific">Saccharopolyspora ipomoeae</name>
    <dbReference type="NCBI Taxonomy" id="3042027"/>
    <lineage>
        <taxon>Bacteria</taxon>
        <taxon>Bacillati</taxon>
        <taxon>Actinomycetota</taxon>
        <taxon>Actinomycetes</taxon>
        <taxon>Pseudonocardiales</taxon>
        <taxon>Pseudonocardiaceae</taxon>
        <taxon>Saccharopolyspora</taxon>
    </lineage>
</organism>
<dbReference type="RefSeq" id="WP_281456885.1">
    <property type="nucleotide sequence ID" value="NZ_JASAOF010000011.1"/>
</dbReference>
<name>A0ABT6PRD1_9PSEU</name>
<protein>
    <recommendedName>
        <fullName evidence="3">EthD family reductase</fullName>
    </recommendedName>
</protein>
<evidence type="ECO:0000313" key="1">
    <source>
        <dbReference type="EMBL" id="MDI2030571.1"/>
    </source>
</evidence>
<dbReference type="EMBL" id="JASAOF010000011">
    <property type="protein sequence ID" value="MDI2030571.1"/>
    <property type="molecule type" value="Genomic_DNA"/>
</dbReference>
<gene>
    <name evidence="1" type="ORF">QFW96_18200</name>
</gene>
<reference evidence="1 2" key="1">
    <citation type="submission" date="2023-04" db="EMBL/GenBank/DDBJ databases">
        <title>Draft genome sequence of Saccharopolyspora sp. TS4A08 isolated from sweet potato rhizospheric soil.</title>
        <authorList>
            <person name="Suksaard P."/>
            <person name="Duangmal K."/>
        </authorList>
    </citation>
    <scope>NUCLEOTIDE SEQUENCE [LARGE SCALE GENOMIC DNA]</scope>
    <source>
        <strain evidence="1 2">TS4A08</strain>
    </source>
</reference>
<accession>A0ABT6PRD1</accession>